<feature type="chain" id="PRO_5038992002" description="Lipoprotein" evidence="2">
    <location>
        <begin position="20"/>
        <end position="170"/>
    </location>
</feature>
<feature type="signal peptide" evidence="2">
    <location>
        <begin position="1"/>
        <end position="19"/>
    </location>
</feature>
<reference evidence="3 4" key="1">
    <citation type="submission" date="2015-10" db="EMBL/GenBank/DDBJ databases">
        <title>Erysipelothrix larvae sp. LV19 isolated from the larval gut of the rhinoceros beetle, Trypoxylus dichotomus.</title>
        <authorList>
            <person name="Lim S."/>
            <person name="Kim B.-C."/>
        </authorList>
    </citation>
    <scope>NUCLEOTIDE SEQUENCE [LARGE SCALE GENOMIC DNA]</scope>
    <source>
        <strain evidence="3 4">LV19</strain>
    </source>
</reference>
<sequence>MKYISLLIAVLLLVGCSRTGNTSLDDLQDQVNNQNQTITLLNEEIDNLVLRLEEEKVNINYTEKETFILIPNYLISISIPIVLPEFIEVSLSEKGINFSFINEDSKESENLLTVSLINNANYNENSFTIVYNYSDEWFLAIVREIDTNLSDIGREKCSEFLDSVEKWEWN</sequence>
<evidence type="ECO:0000313" key="4">
    <source>
        <dbReference type="Proteomes" id="UP000063781"/>
    </source>
</evidence>
<dbReference type="PROSITE" id="PS51257">
    <property type="entry name" value="PROKAR_LIPOPROTEIN"/>
    <property type="match status" value="1"/>
</dbReference>
<dbReference type="RefSeq" id="WP_067634279.1">
    <property type="nucleotide sequence ID" value="NZ_CP013213.1"/>
</dbReference>
<dbReference type="AlphaFoldDB" id="A0A109UHM6"/>
<evidence type="ECO:0008006" key="5">
    <source>
        <dbReference type="Google" id="ProtNLM"/>
    </source>
</evidence>
<keyword evidence="1" id="KW-0175">Coiled coil</keyword>
<evidence type="ECO:0000256" key="2">
    <source>
        <dbReference type="SAM" id="SignalP"/>
    </source>
</evidence>
<accession>A0A109UHM6</accession>
<organism evidence="3 4">
    <name type="scientific">Erysipelothrix larvae</name>
    <dbReference type="NCBI Taxonomy" id="1514105"/>
    <lineage>
        <taxon>Bacteria</taxon>
        <taxon>Bacillati</taxon>
        <taxon>Bacillota</taxon>
        <taxon>Erysipelotrichia</taxon>
        <taxon>Erysipelotrichales</taxon>
        <taxon>Erysipelotrichaceae</taxon>
        <taxon>Erysipelothrix</taxon>
    </lineage>
</organism>
<gene>
    <name evidence="3" type="ORF">AOC36_11025</name>
</gene>
<keyword evidence="2" id="KW-0732">Signal</keyword>
<dbReference type="Proteomes" id="UP000063781">
    <property type="component" value="Chromosome"/>
</dbReference>
<evidence type="ECO:0000313" key="3">
    <source>
        <dbReference type="EMBL" id="AMC94486.1"/>
    </source>
</evidence>
<dbReference type="EMBL" id="CP013213">
    <property type="protein sequence ID" value="AMC94486.1"/>
    <property type="molecule type" value="Genomic_DNA"/>
</dbReference>
<feature type="coiled-coil region" evidence="1">
    <location>
        <begin position="24"/>
        <end position="65"/>
    </location>
</feature>
<name>A0A109UHM6_9FIRM</name>
<proteinExistence type="predicted"/>
<protein>
    <recommendedName>
        <fullName evidence="5">Lipoprotein</fullName>
    </recommendedName>
</protein>
<dbReference type="KEGG" id="erl:AOC36_11025"/>
<keyword evidence="4" id="KW-1185">Reference proteome</keyword>
<evidence type="ECO:0000256" key="1">
    <source>
        <dbReference type="SAM" id="Coils"/>
    </source>
</evidence>